<dbReference type="InterPro" id="IPR016162">
    <property type="entry name" value="Ald_DH_N"/>
</dbReference>
<dbReference type="PANTHER" id="PTHR42804:SF1">
    <property type="entry name" value="ALDEHYDE DEHYDROGENASE-RELATED"/>
    <property type="match status" value="1"/>
</dbReference>
<dbReference type="PROSITE" id="PS00070">
    <property type="entry name" value="ALDEHYDE_DEHYDR_CYS"/>
    <property type="match status" value="1"/>
</dbReference>
<dbReference type="Pfam" id="PF00171">
    <property type="entry name" value="Aldedh"/>
    <property type="match status" value="1"/>
</dbReference>
<dbReference type="EC" id="1.2.1.3" evidence="3"/>
<dbReference type="InterPro" id="IPR029510">
    <property type="entry name" value="Ald_DH_CS_GLU"/>
</dbReference>
<dbReference type="AlphaFoldDB" id="A0A8H9ISN8"/>
<evidence type="ECO:0000256" key="1">
    <source>
        <dbReference type="ARBA" id="ARBA00009986"/>
    </source>
</evidence>
<comment type="similarity">
    <text evidence="1 6">Belongs to the aldehyde dehydrogenase family.</text>
</comment>
<sequence>MYEYEYDEFFIGGHWVAPAGDGTVEIISPATEEAVAVIPEATEADIDAAVSSARAAWDRRTWRDLYPAERGRKVLRLAEVLDSRADDIARRVTLEMGQPMALSARSQRGAIGLIRSFVDALDRIVFEERRTGPAGPALVRREGVGVAAAISPWNGPFFLSAVKVAPALLAGCSVIAKPADNTPLSGYVLAEAAAEADLPEGVLSVVPAGREAGAHLVAHPGVNKVSFTGSTDSGRKIAAVCGEQLKRVSLELGGKSAAIALDDVDIETLVPALVAGSFYNTGQACTALTRLVVHRSRYDEVVEAMAQAAKNMVVGDPLDQATQIGPLATAAQRNRVEAYIGIGKSEGARLVHGGGRPAHLPKGYFVEPTVFADVRNDMRIAQEEIFGPVLSVLPYDGTDDDAIAIANDSKYGLHGAVFTPDRARAEYVAARVESGTFTINGYVNNPAAPFGGVKGSGIGREFGAEGIDEFLEYHTINDPAAA</sequence>
<dbReference type="InterPro" id="IPR015590">
    <property type="entry name" value="Aldehyde_DH_dom"/>
</dbReference>
<dbReference type="OrthoDB" id="6882680at2"/>
<evidence type="ECO:0000256" key="4">
    <source>
        <dbReference type="ARBA" id="ARBA00049194"/>
    </source>
</evidence>
<evidence type="ECO:0000256" key="5">
    <source>
        <dbReference type="PROSITE-ProRule" id="PRU10007"/>
    </source>
</evidence>
<dbReference type="Proteomes" id="UP000658656">
    <property type="component" value="Unassembled WGS sequence"/>
</dbReference>
<dbReference type="FunFam" id="3.40.309.10:FF:000012">
    <property type="entry name" value="Betaine aldehyde dehydrogenase"/>
    <property type="match status" value="1"/>
</dbReference>
<organism evidence="8 9">
    <name type="scientific">Amycolatopsis bartoniae</name>
    <dbReference type="NCBI Taxonomy" id="941986"/>
    <lineage>
        <taxon>Bacteria</taxon>
        <taxon>Bacillati</taxon>
        <taxon>Actinomycetota</taxon>
        <taxon>Actinomycetes</taxon>
        <taxon>Pseudonocardiales</taxon>
        <taxon>Pseudonocardiaceae</taxon>
        <taxon>Amycolatopsis</taxon>
    </lineage>
</organism>
<dbReference type="InterPro" id="IPR016160">
    <property type="entry name" value="Ald_DH_CS_CYS"/>
</dbReference>
<keyword evidence="2 6" id="KW-0560">Oxidoreductase</keyword>
<evidence type="ECO:0000256" key="2">
    <source>
        <dbReference type="ARBA" id="ARBA00023002"/>
    </source>
</evidence>
<evidence type="ECO:0000259" key="7">
    <source>
        <dbReference type="Pfam" id="PF00171"/>
    </source>
</evidence>
<dbReference type="FunFam" id="3.40.605.10:FF:000007">
    <property type="entry name" value="NAD/NADP-dependent betaine aldehyde dehydrogenase"/>
    <property type="match status" value="1"/>
</dbReference>
<dbReference type="InterPro" id="IPR016163">
    <property type="entry name" value="Ald_DH_C"/>
</dbReference>
<reference evidence="8" key="2">
    <citation type="submission" date="2020-09" db="EMBL/GenBank/DDBJ databases">
        <authorList>
            <person name="Sun Q."/>
            <person name="Zhou Y."/>
        </authorList>
    </citation>
    <scope>NUCLEOTIDE SEQUENCE</scope>
    <source>
        <strain evidence="8">CGMCC 4.7679</strain>
    </source>
</reference>
<feature type="domain" description="Aldehyde dehydrogenase" evidence="7">
    <location>
        <begin position="15"/>
        <end position="476"/>
    </location>
</feature>
<evidence type="ECO:0000256" key="6">
    <source>
        <dbReference type="RuleBase" id="RU003345"/>
    </source>
</evidence>
<dbReference type="SUPFAM" id="SSF53720">
    <property type="entry name" value="ALDH-like"/>
    <property type="match status" value="1"/>
</dbReference>
<dbReference type="EMBL" id="BNAV01000001">
    <property type="protein sequence ID" value="GHF36617.1"/>
    <property type="molecule type" value="Genomic_DNA"/>
</dbReference>
<accession>A0A8H9ISN8</accession>
<proteinExistence type="inferred from homology"/>
<evidence type="ECO:0000256" key="3">
    <source>
        <dbReference type="ARBA" id="ARBA00024226"/>
    </source>
</evidence>
<comment type="caution">
    <text evidence="8">The sequence shown here is derived from an EMBL/GenBank/DDBJ whole genome shotgun (WGS) entry which is preliminary data.</text>
</comment>
<dbReference type="RefSeq" id="WP_145936434.1">
    <property type="nucleotide sequence ID" value="NZ_BNAV01000001.1"/>
</dbReference>
<dbReference type="InterPro" id="IPR016161">
    <property type="entry name" value="Ald_DH/histidinol_DH"/>
</dbReference>
<evidence type="ECO:0000313" key="8">
    <source>
        <dbReference type="EMBL" id="GHF36617.1"/>
    </source>
</evidence>
<evidence type="ECO:0000313" key="9">
    <source>
        <dbReference type="Proteomes" id="UP000658656"/>
    </source>
</evidence>
<dbReference type="GO" id="GO:0004029">
    <property type="term" value="F:aldehyde dehydrogenase (NAD+) activity"/>
    <property type="evidence" value="ECO:0007669"/>
    <property type="project" value="UniProtKB-EC"/>
</dbReference>
<dbReference type="Gene3D" id="3.40.309.10">
    <property type="entry name" value="Aldehyde Dehydrogenase, Chain A, domain 2"/>
    <property type="match status" value="1"/>
</dbReference>
<feature type="active site" evidence="5">
    <location>
        <position position="251"/>
    </location>
</feature>
<name>A0A8H9ISN8_9PSEU</name>
<dbReference type="Gene3D" id="3.40.605.10">
    <property type="entry name" value="Aldehyde Dehydrogenase, Chain A, domain 1"/>
    <property type="match status" value="1"/>
</dbReference>
<protein>
    <recommendedName>
        <fullName evidence="3">aldehyde dehydrogenase (NAD(+))</fullName>
        <ecNumber evidence="3">1.2.1.3</ecNumber>
    </recommendedName>
</protein>
<gene>
    <name evidence="8" type="ORF">GCM10017566_07150</name>
</gene>
<comment type="catalytic activity">
    <reaction evidence="4">
        <text>an aldehyde + NAD(+) + H2O = a carboxylate + NADH + 2 H(+)</text>
        <dbReference type="Rhea" id="RHEA:16185"/>
        <dbReference type="ChEBI" id="CHEBI:15377"/>
        <dbReference type="ChEBI" id="CHEBI:15378"/>
        <dbReference type="ChEBI" id="CHEBI:17478"/>
        <dbReference type="ChEBI" id="CHEBI:29067"/>
        <dbReference type="ChEBI" id="CHEBI:57540"/>
        <dbReference type="ChEBI" id="CHEBI:57945"/>
        <dbReference type="EC" id="1.2.1.3"/>
    </reaction>
</comment>
<keyword evidence="9" id="KW-1185">Reference proteome</keyword>
<dbReference type="CDD" id="cd07139">
    <property type="entry name" value="ALDH_AldA-Rv0768"/>
    <property type="match status" value="1"/>
</dbReference>
<dbReference type="PROSITE" id="PS00687">
    <property type="entry name" value="ALDEHYDE_DEHYDR_GLU"/>
    <property type="match status" value="1"/>
</dbReference>
<reference evidence="8" key="1">
    <citation type="journal article" date="2014" name="Int. J. Syst. Evol. Microbiol.">
        <title>Complete genome sequence of Corynebacterium casei LMG S-19264T (=DSM 44701T), isolated from a smear-ripened cheese.</title>
        <authorList>
            <consortium name="US DOE Joint Genome Institute (JGI-PGF)"/>
            <person name="Walter F."/>
            <person name="Albersmeier A."/>
            <person name="Kalinowski J."/>
            <person name="Ruckert C."/>
        </authorList>
    </citation>
    <scope>NUCLEOTIDE SEQUENCE</scope>
    <source>
        <strain evidence="8">CGMCC 4.7679</strain>
    </source>
</reference>
<dbReference type="PANTHER" id="PTHR42804">
    <property type="entry name" value="ALDEHYDE DEHYDROGENASE"/>
    <property type="match status" value="1"/>
</dbReference>